<keyword evidence="5" id="KW-0378">Hydrolase</keyword>
<dbReference type="SUPFAM" id="SSF74650">
    <property type="entry name" value="Galactose mutarotase-like"/>
    <property type="match status" value="1"/>
</dbReference>
<dbReference type="InterPro" id="IPR009057">
    <property type="entry name" value="Homeodomain-like_sf"/>
</dbReference>
<accession>A0A5C4T540</accession>
<dbReference type="Gene3D" id="1.10.10.60">
    <property type="entry name" value="Homeodomain-like"/>
    <property type="match status" value="2"/>
</dbReference>
<evidence type="ECO:0000256" key="2">
    <source>
        <dbReference type="ARBA" id="ARBA00023015"/>
    </source>
</evidence>
<sequence length="998" mass="113012">MPEQRTYVHFQTFAGTCHMRIHVIAPDTFRVRLCANGDFPESALVRYGIIRFPATAAGYTVTEDGDCTSIHTEKAVLQVDRTDGRIALSYLRQSLSVNHTPSDAERGFGAQLRLSPDERLYGLGDESRETIMKRGRIARIHPLKSVTLAPIPFLMSSLGWGLFINTTRKHEIDIGCTDPDRLTFSLSGTQLDYVLYTGNGYAELLNKYTDTTGKPELLPIWAYGFTFICNQQANAREAIEDGLKFRREDIPCDTFGLESNWMEKHYDRSTTKNWHPGRFYIPDWSPKGQHTFIGTLAGMGFKLSLWLSCDYDLSVYEEQQLRQPKLQSANGDGSAAVSDSEHRNEEAWYEHLMKFVDQGVKAFKLSESNIARDHSARRWGNGMTIEEMELLYSLLLSKQMYNGFKQQTGLRPMIYSAESYAGIQQYAALWTGGMESERENRTLITILNDGLSGLSNVTNDMNIHSPSGIHFGLLQPWCMVNSWAYWRHPCLLESRLRTMFKNYAKLRYRLLPYIYSAAHTAARTGMPIARAMPLLYPHDSRMDNILTQYMFGDAFLVAAFTERVSLPVGAWIDYWTGERHSGPKELEYDVPDHVGGPLFVRAGAIIPMWPEMDYVGQKAVARMSLHIYPHGDSDYTLYEDDGTTFGYATGEVASTTFSCESIERQTVVRIGKRIGQYAGMPVKRSYDTFIYTNTKPSRVTVNGETYKETAQARKMASSPSWVFDRLSGCTQLYIEESGTVQIEIVHGTEKSRDSNRPRAGRAKADVRARGDAAQNFPLSADTVLMPGSPDGEKHLEIGLERGDWDKTRDALELLLKERVDEARHPDEVRENFLYMCGLLVRFLDSKGWPMKEVIGENYELFLGLQTMSAKAEGRALLLQVAEQVTAYSRNARNSSVHPLVQRLMEMVNKSIDQQFFKLSDAAELLHVNASHLSRLFKQDTGTSFSDYVMEKKMNYAKQLLQGGCKVADAAVSTGFRDTGYFIRVFRKYWGVTPGELKL</sequence>
<dbReference type="InterPro" id="IPR011013">
    <property type="entry name" value="Gal_mutarotase_sf_dom"/>
</dbReference>
<dbReference type="InterPro" id="IPR000322">
    <property type="entry name" value="Glyco_hydro_31_TIM"/>
</dbReference>
<evidence type="ECO:0000256" key="1">
    <source>
        <dbReference type="ARBA" id="ARBA00007806"/>
    </source>
</evidence>
<keyword evidence="9" id="KW-1185">Reference proteome</keyword>
<dbReference type="GO" id="GO:0030246">
    <property type="term" value="F:carbohydrate binding"/>
    <property type="evidence" value="ECO:0007669"/>
    <property type="project" value="InterPro"/>
</dbReference>
<dbReference type="GO" id="GO:0003700">
    <property type="term" value="F:DNA-binding transcription factor activity"/>
    <property type="evidence" value="ECO:0007669"/>
    <property type="project" value="InterPro"/>
</dbReference>
<dbReference type="CDD" id="cd14752">
    <property type="entry name" value="GH31_N"/>
    <property type="match status" value="1"/>
</dbReference>
<dbReference type="PANTHER" id="PTHR43863:SF2">
    <property type="entry name" value="MALTASE-GLUCOAMYLASE"/>
    <property type="match status" value="1"/>
</dbReference>
<dbReference type="Gene3D" id="2.60.40.1180">
    <property type="entry name" value="Golgi alpha-mannosidase II"/>
    <property type="match status" value="2"/>
</dbReference>
<dbReference type="SUPFAM" id="SSF46689">
    <property type="entry name" value="Homeodomain-like"/>
    <property type="match status" value="1"/>
</dbReference>
<dbReference type="InterPro" id="IPR018062">
    <property type="entry name" value="HTH_AraC-typ_CS"/>
</dbReference>
<dbReference type="Pfam" id="PF21365">
    <property type="entry name" value="Glyco_hydro_31_3rd"/>
    <property type="match status" value="1"/>
</dbReference>
<evidence type="ECO:0000256" key="4">
    <source>
        <dbReference type="ARBA" id="ARBA00023163"/>
    </source>
</evidence>
<dbReference type="Pfam" id="PF12833">
    <property type="entry name" value="HTH_18"/>
    <property type="match status" value="1"/>
</dbReference>
<gene>
    <name evidence="8" type="ORF">FE784_26300</name>
</gene>
<dbReference type="PANTHER" id="PTHR43863">
    <property type="entry name" value="HYDROLASE, PUTATIVE (AFU_ORTHOLOGUE AFUA_1G03140)-RELATED"/>
    <property type="match status" value="1"/>
</dbReference>
<dbReference type="InterPro" id="IPR025887">
    <property type="entry name" value="Glyco_hydro_31_N_dom"/>
</dbReference>
<dbReference type="Gene3D" id="3.20.20.80">
    <property type="entry name" value="Glycosidases"/>
    <property type="match status" value="1"/>
</dbReference>
<dbReference type="Pfam" id="PF17137">
    <property type="entry name" value="DUF5110"/>
    <property type="match status" value="1"/>
</dbReference>
<keyword evidence="4" id="KW-0804">Transcription</keyword>
<evidence type="ECO:0000256" key="3">
    <source>
        <dbReference type="ARBA" id="ARBA00023125"/>
    </source>
</evidence>
<dbReference type="Proteomes" id="UP000307943">
    <property type="component" value="Unassembled WGS sequence"/>
</dbReference>
<evidence type="ECO:0000256" key="6">
    <source>
        <dbReference type="SAM" id="MobiDB-lite"/>
    </source>
</evidence>
<evidence type="ECO:0000259" key="7">
    <source>
        <dbReference type="PROSITE" id="PS01124"/>
    </source>
</evidence>
<dbReference type="AlphaFoldDB" id="A0A5C4T540"/>
<dbReference type="PROSITE" id="PS00041">
    <property type="entry name" value="HTH_ARAC_FAMILY_1"/>
    <property type="match status" value="1"/>
</dbReference>
<dbReference type="GO" id="GO:0005975">
    <property type="term" value="P:carbohydrate metabolic process"/>
    <property type="evidence" value="ECO:0007669"/>
    <property type="project" value="InterPro"/>
</dbReference>
<dbReference type="RefSeq" id="WP_139605236.1">
    <property type="nucleotide sequence ID" value="NZ_VDCQ01000045.1"/>
</dbReference>
<dbReference type="Pfam" id="PF01055">
    <property type="entry name" value="Glyco_hydro_31_2nd"/>
    <property type="match status" value="1"/>
</dbReference>
<dbReference type="InterPro" id="IPR017853">
    <property type="entry name" value="GH"/>
</dbReference>
<keyword evidence="2" id="KW-0805">Transcription regulation</keyword>
<proteinExistence type="inferred from homology"/>
<dbReference type="SUPFAM" id="SSF51445">
    <property type="entry name" value="(Trans)glycosidases"/>
    <property type="match status" value="1"/>
</dbReference>
<dbReference type="OrthoDB" id="176168at2"/>
<dbReference type="Pfam" id="PF13802">
    <property type="entry name" value="Gal_mutarotas_2"/>
    <property type="match status" value="1"/>
</dbReference>
<comment type="similarity">
    <text evidence="1 5">Belongs to the glycosyl hydrolase 31 family.</text>
</comment>
<dbReference type="InterPro" id="IPR048395">
    <property type="entry name" value="Glyco_hydro_31_C"/>
</dbReference>
<evidence type="ECO:0000256" key="5">
    <source>
        <dbReference type="RuleBase" id="RU361185"/>
    </source>
</evidence>
<dbReference type="GO" id="GO:0043565">
    <property type="term" value="F:sequence-specific DNA binding"/>
    <property type="evidence" value="ECO:0007669"/>
    <property type="project" value="InterPro"/>
</dbReference>
<evidence type="ECO:0000313" key="9">
    <source>
        <dbReference type="Proteomes" id="UP000307943"/>
    </source>
</evidence>
<dbReference type="InterPro" id="IPR013780">
    <property type="entry name" value="Glyco_hydro_b"/>
</dbReference>
<keyword evidence="5" id="KW-0326">Glycosidase</keyword>
<dbReference type="SUPFAM" id="SSF51011">
    <property type="entry name" value="Glycosyl hydrolase domain"/>
    <property type="match status" value="1"/>
</dbReference>
<dbReference type="EMBL" id="VDCQ01000045">
    <property type="protein sequence ID" value="TNJ63309.1"/>
    <property type="molecule type" value="Genomic_DNA"/>
</dbReference>
<organism evidence="8 9">
    <name type="scientific">Paenibacillus hemerocallicola</name>
    <dbReference type="NCBI Taxonomy" id="1172614"/>
    <lineage>
        <taxon>Bacteria</taxon>
        <taxon>Bacillati</taxon>
        <taxon>Bacillota</taxon>
        <taxon>Bacilli</taxon>
        <taxon>Bacillales</taxon>
        <taxon>Paenibacillaceae</taxon>
        <taxon>Paenibacillus</taxon>
    </lineage>
</organism>
<evidence type="ECO:0000313" key="8">
    <source>
        <dbReference type="EMBL" id="TNJ63309.1"/>
    </source>
</evidence>
<dbReference type="InterPro" id="IPR033403">
    <property type="entry name" value="DUF5110"/>
</dbReference>
<dbReference type="InterPro" id="IPR018060">
    <property type="entry name" value="HTH_AraC"/>
</dbReference>
<dbReference type="SMART" id="SM00342">
    <property type="entry name" value="HTH_ARAC"/>
    <property type="match status" value="1"/>
</dbReference>
<feature type="domain" description="HTH araC/xylS-type" evidence="7">
    <location>
        <begin position="901"/>
        <end position="998"/>
    </location>
</feature>
<protein>
    <submittedName>
        <fullName evidence="8">Helix-turn-helix domain-containing protein</fullName>
    </submittedName>
</protein>
<dbReference type="InterPro" id="IPR051816">
    <property type="entry name" value="Glycosyl_Hydrolase_31"/>
</dbReference>
<feature type="region of interest" description="Disordered" evidence="6">
    <location>
        <begin position="748"/>
        <end position="767"/>
    </location>
</feature>
<dbReference type="Gene3D" id="2.60.40.1760">
    <property type="entry name" value="glycosyl hydrolase (family 31)"/>
    <property type="match status" value="1"/>
</dbReference>
<reference evidence="8 9" key="1">
    <citation type="submission" date="2019-05" db="EMBL/GenBank/DDBJ databases">
        <title>We sequenced the genome of Paenibacillus hemerocallicola KCTC 33185 for further insight into its adaptation and study the phylogeny of Paenibacillus.</title>
        <authorList>
            <person name="Narsing Rao M.P."/>
        </authorList>
    </citation>
    <scope>NUCLEOTIDE SEQUENCE [LARGE SCALE GENOMIC DNA]</scope>
    <source>
        <strain evidence="8 9">KCTC 33185</strain>
    </source>
</reference>
<name>A0A5C4T540_9BACL</name>
<keyword evidence="3" id="KW-0238">DNA-binding</keyword>
<dbReference type="PROSITE" id="PS01124">
    <property type="entry name" value="HTH_ARAC_FAMILY_2"/>
    <property type="match status" value="1"/>
</dbReference>
<dbReference type="GO" id="GO:0004553">
    <property type="term" value="F:hydrolase activity, hydrolyzing O-glycosyl compounds"/>
    <property type="evidence" value="ECO:0007669"/>
    <property type="project" value="InterPro"/>
</dbReference>
<comment type="caution">
    <text evidence="8">The sequence shown here is derived from an EMBL/GenBank/DDBJ whole genome shotgun (WGS) entry which is preliminary data.</text>
</comment>